<dbReference type="EMBL" id="ML979137">
    <property type="protein sequence ID" value="KAF1914374.1"/>
    <property type="molecule type" value="Genomic_DNA"/>
</dbReference>
<feature type="compositionally biased region" description="Low complexity" evidence="1">
    <location>
        <begin position="139"/>
        <end position="155"/>
    </location>
</feature>
<organism evidence="3 4">
    <name type="scientific">Ampelomyces quisqualis</name>
    <name type="common">Powdery mildew agent</name>
    <dbReference type="NCBI Taxonomy" id="50730"/>
    <lineage>
        <taxon>Eukaryota</taxon>
        <taxon>Fungi</taxon>
        <taxon>Dikarya</taxon>
        <taxon>Ascomycota</taxon>
        <taxon>Pezizomycotina</taxon>
        <taxon>Dothideomycetes</taxon>
        <taxon>Pleosporomycetidae</taxon>
        <taxon>Pleosporales</taxon>
        <taxon>Pleosporineae</taxon>
        <taxon>Phaeosphaeriaceae</taxon>
        <taxon>Ampelomyces</taxon>
    </lineage>
</organism>
<gene>
    <name evidence="3" type="ORF">BDU57DRAFT_519345</name>
</gene>
<dbReference type="AlphaFoldDB" id="A0A6A5QIN8"/>
<dbReference type="OrthoDB" id="4179406at2759"/>
<name>A0A6A5QIN8_AMPQU</name>
<feature type="region of interest" description="Disordered" evidence="1">
    <location>
        <begin position="1"/>
        <end position="175"/>
    </location>
</feature>
<feature type="compositionally biased region" description="Polar residues" evidence="1">
    <location>
        <begin position="86"/>
        <end position="95"/>
    </location>
</feature>
<evidence type="ECO:0000313" key="4">
    <source>
        <dbReference type="Proteomes" id="UP000800096"/>
    </source>
</evidence>
<evidence type="ECO:0000256" key="2">
    <source>
        <dbReference type="SAM" id="Phobius"/>
    </source>
</evidence>
<proteinExistence type="predicted"/>
<evidence type="ECO:0000313" key="3">
    <source>
        <dbReference type="EMBL" id="KAF1914374.1"/>
    </source>
</evidence>
<sequence length="591" mass="65176">MSARSRRMHGSMGSSWDNADYSSDGASIHTASDDVESDASLEQSQDEMLQEYTDKATPLLSQSTGPSVPQSHEAATSTPTRATARHSQMASSQTTPRNNSARSSPRSSEPSLIMPRASVSGSLNSLMEGYASGTPTRNSQPRSRSQRQPSSRKSPVTSSKMANRRSSKTNHAPEEQEELGPWHYVHMFYLNLALPLLAYLWDIFGYANRHFFKPILSVALAVAIILFGLRMASSVVYSKISTALAPVCLVPGSSYLFSMCATLSSENQANFEELINVQSHFEDILDASNDASDLPATIKDSQMAIRDLRTLVRHSQLPSRHQLDMEFENFVATASEASTDLSRYNARIGAVVDRIINTNTWTMNVLRGIESDDKSIGAVGRIYNAMTGAFVSAPPTLEQRIFDQYVLHVNRDKEEIGSLIRTAQALLAVLTNMDERLDTIYSIAMGDDIAIRKKQDELLSHLWTKLGGNSVSVKANNRKLNLLENVSIYRRRALKHVSETLLKLQGIQAELETLHEGVSAPDVLGYRDSLPVAYHVDLIQRGVERLSAARGDARRIESKQIRKLMHGSKDDEGVRELPAGRSTPLVTAKGV</sequence>
<keyword evidence="2" id="KW-0812">Transmembrane</keyword>
<feature type="compositionally biased region" description="Polar residues" evidence="1">
    <location>
        <begin position="59"/>
        <end position="70"/>
    </location>
</feature>
<reference evidence="3" key="1">
    <citation type="journal article" date="2020" name="Stud. Mycol.">
        <title>101 Dothideomycetes genomes: a test case for predicting lifestyles and emergence of pathogens.</title>
        <authorList>
            <person name="Haridas S."/>
            <person name="Albert R."/>
            <person name="Binder M."/>
            <person name="Bloem J."/>
            <person name="Labutti K."/>
            <person name="Salamov A."/>
            <person name="Andreopoulos B."/>
            <person name="Baker S."/>
            <person name="Barry K."/>
            <person name="Bills G."/>
            <person name="Bluhm B."/>
            <person name="Cannon C."/>
            <person name="Castanera R."/>
            <person name="Culley D."/>
            <person name="Daum C."/>
            <person name="Ezra D."/>
            <person name="Gonzalez J."/>
            <person name="Henrissat B."/>
            <person name="Kuo A."/>
            <person name="Liang C."/>
            <person name="Lipzen A."/>
            <person name="Lutzoni F."/>
            <person name="Magnuson J."/>
            <person name="Mondo S."/>
            <person name="Nolan M."/>
            <person name="Ohm R."/>
            <person name="Pangilinan J."/>
            <person name="Park H.-J."/>
            <person name="Ramirez L."/>
            <person name="Alfaro M."/>
            <person name="Sun H."/>
            <person name="Tritt A."/>
            <person name="Yoshinaga Y."/>
            <person name="Zwiers L.-H."/>
            <person name="Turgeon B."/>
            <person name="Goodwin S."/>
            <person name="Spatafora J."/>
            <person name="Crous P."/>
            <person name="Grigoriev I."/>
        </authorList>
    </citation>
    <scope>NUCLEOTIDE SEQUENCE</scope>
    <source>
        <strain evidence="3">HMLAC05119</strain>
    </source>
</reference>
<keyword evidence="4" id="KW-1185">Reference proteome</keyword>
<evidence type="ECO:0000256" key="1">
    <source>
        <dbReference type="SAM" id="MobiDB-lite"/>
    </source>
</evidence>
<protein>
    <submittedName>
        <fullName evidence="3">Uncharacterized protein</fullName>
    </submittedName>
</protein>
<accession>A0A6A5QIN8</accession>
<feature type="region of interest" description="Disordered" evidence="1">
    <location>
        <begin position="565"/>
        <end position="591"/>
    </location>
</feature>
<feature type="transmembrane region" description="Helical" evidence="2">
    <location>
        <begin position="188"/>
        <end position="205"/>
    </location>
</feature>
<keyword evidence="2" id="KW-0472">Membrane</keyword>
<feature type="compositionally biased region" description="Polar residues" evidence="1">
    <location>
        <begin position="16"/>
        <end position="25"/>
    </location>
</feature>
<feature type="transmembrane region" description="Helical" evidence="2">
    <location>
        <begin position="211"/>
        <end position="229"/>
    </location>
</feature>
<dbReference type="Proteomes" id="UP000800096">
    <property type="component" value="Unassembled WGS sequence"/>
</dbReference>
<feature type="compositionally biased region" description="Acidic residues" evidence="1">
    <location>
        <begin position="33"/>
        <end position="49"/>
    </location>
</feature>
<keyword evidence="2" id="KW-1133">Transmembrane helix</keyword>
<feature type="compositionally biased region" description="Low complexity" evidence="1">
    <location>
        <begin position="96"/>
        <end position="111"/>
    </location>
</feature>